<dbReference type="PANTHER" id="PTHR30344:SF4">
    <property type="entry name" value="CYCLASE, PUTATIVE (AFU_ORTHOLOGUE AFUA_6G11580)-RELATED"/>
    <property type="match status" value="1"/>
</dbReference>
<dbReference type="VEuPathDB" id="FungiDB:BTJ68_11705"/>
<dbReference type="EMBL" id="QWIK01000299">
    <property type="protein sequence ID" value="RMY08719.1"/>
    <property type="molecule type" value="Genomic_DNA"/>
</dbReference>
<proteinExistence type="inferred from homology"/>
<organism evidence="2 3">
    <name type="scientific">Hortaea werneckii</name>
    <name type="common">Black yeast</name>
    <name type="synonym">Cladosporium werneckii</name>
    <dbReference type="NCBI Taxonomy" id="91943"/>
    <lineage>
        <taxon>Eukaryota</taxon>
        <taxon>Fungi</taxon>
        <taxon>Dikarya</taxon>
        <taxon>Ascomycota</taxon>
        <taxon>Pezizomycotina</taxon>
        <taxon>Dothideomycetes</taxon>
        <taxon>Dothideomycetidae</taxon>
        <taxon>Mycosphaerellales</taxon>
        <taxon>Teratosphaeriaceae</taxon>
        <taxon>Hortaea</taxon>
    </lineage>
</organism>
<dbReference type="GO" id="GO:0017057">
    <property type="term" value="F:6-phosphogluconolactonase activity"/>
    <property type="evidence" value="ECO:0007669"/>
    <property type="project" value="TreeGrafter"/>
</dbReference>
<dbReference type="InterPro" id="IPR015943">
    <property type="entry name" value="WD40/YVTN_repeat-like_dom_sf"/>
</dbReference>
<dbReference type="Pfam" id="PF10282">
    <property type="entry name" value="Lactonase"/>
    <property type="match status" value="1"/>
</dbReference>
<dbReference type="Proteomes" id="UP000282582">
    <property type="component" value="Unassembled WGS sequence"/>
</dbReference>
<evidence type="ECO:0000313" key="3">
    <source>
        <dbReference type="Proteomes" id="UP000282582"/>
    </source>
</evidence>
<sequence>MATYICQKSKEAVVGQGTTPPITTTMDLICGSFNHDLYTLRFEPPSSGSDAKLSIIRPTPAIGGHSWLALSKDKRFLYCTAWTSPRPSVAAYKILNSGREIQFLNAQPVSAQSGYVCVSETHLYSAGGPTGEVFRIARDGSIGELVQELNFVDSEGKNMSEQRGEVAHGDFGGLRHGAHSVDLSPDGRALYIADIGRNCIWTYTVNDSIAGGWSHEVPHLKLGSKHISPRSHDGPRHTWPHPNGRILYSLQEHSSMVDLFSVAEDGVTLRHLSGVRIIPDDKHENEFWADEVRLSTGPDRTKPMYMYASTRGLKPETKGYVAVFRLNEDGTLANEQALDIWETPTSGGIANAIEPAPWSVSTDGTEYLAMTDSEEGWVFILGFDGKRIREVQRVNLGRTDDGAIVKSATAVWL</sequence>
<reference evidence="2 3" key="1">
    <citation type="journal article" date="2018" name="BMC Genomics">
        <title>Genomic evidence for intraspecific hybridization in a clonal and extremely halotolerant yeast.</title>
        <authorList>
            <person name="Gostincar C."/>
            <person name="Stajich J.E."/>
            <person name="Zupancic J."/>
            <person name="Zalar P."/>
            <person name="Gunde-Cimerman N."/>
        </authorList>
    </citation>
    <scope>NUCLEOTIDE SEQUENCE [LARGE SCALE GENOMIC DNA]</scope>
    <source>
        <strain evidence="2 3">EXF-6654</strain>
    </source>
</reference>
<comment type="similarity">
    <text evidence="1">Belongs to the cycloisomerase 2 family.</text>
</comment>
<dbReference type="SUPFAM" id="SSF75011">
    <property type="entry name" value="3-carboxy-cis,cis-mucoante lactonizing enzyme"/>
    <property type="match status" value="1"/>
</dbReference>
<evidence type="ECO:0000313" key="2">
    <source>
        <dbReference type="EMBL" id="RMY08719.1"/>
    </source>
</evidence>
<dbReference type="PANTHER" id="PTHR30344">
    <property type="entry name" value="6-PHOSPHOGLUCONOLACTONASE-RELATED"/>
    <property type="match status" value="1"/>
</dbReference>
<accession>A0A3M6Z0Y2</accession>
<comment type="caution">
    <text evidence="2">The sequence shown here is derived from an EMBL/GenBank/DDBJ whole genome shotgun (WGS) entry which is preliminary data.</text>
</comment>
<dbReference type="Gene3D" id="2.130.10.10">
    <property type="entry name" value="YVTN repeat-like/Quinoprotein amine dehydrogenase"/>
    <property type="match status" value="1"/>
</dbReference>
<name>A0A3M6Z0Y2_HORWE</name>
<protein>
    <recommendedName>
        <fullName evidence="4">Muconate cycloisomerase 1</fullName>
    </recommendedName>
</protein>
<evidence type="ECO:0000256" key="1">
    <source>
        <dbReference type="ARBA" id="ARBA00005564"/>
    </source>
</evidence>
<gene>
    <name evidence="2" type="ORF">D0868_04638</name>
</gene>
<dbReference type="InterPro" id="IPR050282">
    <property type="entry name" value="Cycloisomerase_2"/>
</dbReference>
<evidence type="ECO:0008006" key="4">
    <source>
        <dbReference type="Google" id="ProtNLM"/>
    </source>
</evidence>
<dbReference type="AlphaFoldDB" id="A0A3M6Z0Y2"/>
<dbReference type="InterPro" id="IPR019405">
    <property type="entry name" value="Lactonase_7-beta_prop"/>
</dbReference>